<sequence length="60" mass="6417">MTDTNTSRSPSSGINFISGEWLNQMQRDLVLMLAEASGDHKRCPCCGAGLSESKPTSGNE</sequence>
<accession>A0A5W1LYX3</accession>
<dbReference type="AlphaFoldDB" id="A0A5W1LYX3"/>
<evidence type="ECO:0000313" key="1">
    <source>
        <dbReference type="EMBL" id="EBQ9797080.1"/>
    </source>
</evidence>
<reference evidence="1" key="1">
    <citation type="submission" date="2018-06" db="EMBL/GenBank/DDBJ databases">
        <authorList>
            <person name="Ashton P.M."/>
            <person name="Dallman T."/>
            <person name="Nair S."/>
            <person name="De Pinna E."/>
            <person name="Peters T."/>
            <person name="Grant K."/>
        </authorList>
    </citation>
    <scope>NUCLEOTIDE SEQUENCE</scope>
    <source>
        <strain evidence="1">430336</strain>
    </source>
</reference>
<gene>
    <name evidence="1" type="ORF">DM035_23425</name>
</gene>
<protein>
    <submittedName>
        <fullName evidence="1">Uncharacterized protein</fullName>
    </submittedName>
</protein>
<comment type="caution">
    <text evidence="1">The sequence shown here is derived from an EMBL/GenBank/DDBJ whole genome shotgun (WGS) entry which is preliminary data.</text>
</comment>
<organism evidence="1">
    <name type="scientific">Salmonella enterica subsp. enterica serovar Kottbus</name>
    <dbReference type="NCBI Taxonomy" id="224727"/>
    <lineage>
        <taxon>Bacteria</taxon>
        <taxon>Pseudomonadati</taxon>
        <taxon>Pseudomonadota</taxon>
        <taxon>Gammaproteobacteria</taxon>
        <taxon>Enterobacterales</taxon>
        <taxon>Enterobacteriaceae</taxon>
        <taxon>Salmonella</taxon>
    </lineage>
</organism>
<dbReference type="EMBL" id="AAGQTM010000035">
    <property type="protein sequence ID" value="EBQ9797080.1"/>
    <property type="molecule type" value="Genomic_DNA"/>
</dbReference>
<proteinExistence type="predicted"/>
<name>A0A5W1LYX3_SALET</name>